<dbReference type="Proteomes" id="UP000231343">
    <property type="component" value="Unassembled WGS sequence"/>
</dbReference>
<reference evidence="7 8" key="1">
    <citation type="submission" date="2017-09" db="EMBL/GenBank/DDBJ databases">
        <title>Depth-based differentiation of microbial function through sediment-hosted aquifers and enrichment of novel symbionts in the deep terrestrial subsurface.</title>
        <authorList>
            <person name="Probst A.J."/>
            <person name="Ladd B."/>
            <person name="Jarett J.K."/>
            <person name="Geller-Mcgrath D.E."/>
            <person name="Sieber C.M."/>
            <person name="Emerson J.B."/>
            <person name="Anantharaman K."/>
            <person name="Thomas B.C."/>
            <person name="Malmstrom R."/>
            <person name="Stieglmeier M."/>
            <person name="Klingl A."/>
            <person name="Woyke T."/>
            <person name="Ryan C.M."/>
            <person name="Banfield J.F."/>
        </authorList>
    </citation>
    <scope>NUCLEOTIDE SEQUENCE [LARGE SCALE GENOMIC DNA]</scope>
    <source>
        <strain evidence="7">CG08_land_8_20_14_0_20_45_16</strain>
    </source>
</reference>
<evidence type="ECO:0000256" key="3">
    <source>
        <dbReference type="ARBA" id="ARBA00023054"/>
    </source>
</evidence>
<dbReference type="GO" id="GO:0022857">
    <property type="term" value="F:transmembrane transporter activity"/>
    <property type="evidence" value="ECO:0007669"/>
    <property type="project" value="InterPro"/>
</dbReference>
<dbReference type="Pfam" id="PF25989">
    <property type="entry name" value="YknX_C"/>
    <property type="match status" value="1"/>
</dbReference>
<dbReference type="InterPro" id="IPR050465">
    <property type="entry name" value="UPF0194_transport"/>
</dbReference>
<dbReference type="SUPFAM" id="SSF111369">
    <property type="entry name" value="HlyD-like secretion proteins"/>
    <property type="match status" value="1"/>
</dbReference>
<dbReference type="GO" id="GO:0030313">
    <property type="term" value="C:cell envelope"/>
    <property type="evidence" value="ECO:0007669"/>
    <property type="project" value="UniProtKB-SubCell"/>
</dbReference>
<dbReference type="EMBL" id="PEYM01000127">
    <property type="protein sequence ID" value="PIS28563.1"/>
    <property type="molecule type" value="Genomic_DNA"/>
</dbReference>
<sequence length="324" mass="34866">MLKNKKLLIGLGAVGVILLLIIVFRVAGGAVSVKVVEVKLAKILSTVSASGIVQANSVKLGVGGAGGRVGWIGVEEGDMVEAGQILIKLEGFNQASREYSRLKDLYSQGFASQLDLERAKRNLENSGVISPIAGIVTDKAVTLGEAVAPGMAVMTVVDTAHPWVEIQVDEVDISKIKVGQKVRFTTDAYQDKEFFGEITRINKEAGLKKVGGRIRMDEEDLVFRAKVEFMDGSEILKPNMSVYAEVIIGEKDNALIVPREAIALSAGKRVIYVVEGRRVKLVEANLGLKDLEKVEILSGLKDGQKVAISSLDKLKDGAKIKVVK</sequence>
<organism evidence="7 8">
    <name type="scientific">Candidatus Saganbacteria bacterium CG08_land_8_20_14_0_20_45_16</name>
    <dbReference type="NCBI Taxonomy" id="2014293"/>
    <lineage>
        <taxon>Bacteria</taxon>
        <taxon>Bacillati</taxon>
        <taxon>Saganbacteria</taxon>
    </lineage>
</organism>
<dbReference type="InterPro" id="IPR058636">
    <property type="entry name" value="Beta-barrel_YknX"/>
</dbReference>
<dbReference type="InterPro" id="IPR058647">
    <property type="entry name" value="BSH_CzcB-like"/>
</dbReference>
<dbReference type="Pfam" id="PF25990">
    <property type="entry name" value="Beta-barrel_YknX"/>
    <property type="match status" value="1"/>
</dbReference>
<dbReference type="Gene3D" id="2.40.50.100">
    <property type="match status" value="1"/>
</dbReference>
<dbReference type="Gene3D" id="2.40.30.170">
    <property type="match status" value="1"/>
</dbReference>
<evidence type="ECO:0000256" key="2">
    <source>
        <dbReference type="ARBA" id="ARBA00009477"/>
    </source>
</evidence>
<evidence type="ECO:0000256" key="1">
    <source>
        <dbReference type="ARBA" id="ARBA00004196"/>
    </source>
</evidence>
<comment type="similarity">
    <text evidence="2">Belongs to the membrane fusion protein (MFP) (TC 8.A.1) family.</text>
</comment>
<keyword evidence="3" id="KW-0175">Coiled coil</keyword>
<accession>A0A2H0XUH2</accession>
<comment type="caution">
    <text evidence="7">The sequence shown here is derived from an EMBL/GenBank/DDBJ whole genome shotgun (WGS) entry which is preliminary data.</text>
</comment>
<evidence type="ECO:0000313" key="8">
    <source>
        <dbReference type="Proteomes" id="UP000231343"/>
    </source>
</evidence>
<feature type="domain" description="CzcB-like barrel-sandwich hybrid" evidence="4">
    <location>
        <begin position="66"/>
        <end position="158"/>
    </location>
</feature>
<dbReference type="PANTHER" id="PTHR32347">
    <property type="entry name" value="EFFLUX SYSTEM COMPONENT YKNX-RELATED"/>
    <property type="match status" value="1"/>
</dbReference>
<evidence type="ECO:0000259" key="6">
    <source>
        <dbReference type="Pfam" id="PF25990"/>
    </source>
</evidence>
<dbReference type="GO" id="GO:0016020">
    <property type="term" value="C:membrane"/>
    <property type="evidence" value="ECO:0007669"/>
    <property type="project" value="InterPro"/>
</dbReference>
<dbReference type="Pfam" id="PF25973">
    <property type="entry name" value="BSH_CzcB"/>
    <property type="match status" value="1"/>
</dbReference>
<name>A0A2H0XUH2_UNCSA</name>
<evidence type="ECO:0000313" key="7">
    <source>
        <dbReference type="EMBL" id="PIS28563.1"/>
    </source>
</evidence>
<feature type="domain" description="YknX-like C-terminal permuted SH3-like" evidence="5">
    <location>
        <begin position="255"/>
        <end position="322"/>
    </location>
</feature>
<dbReference type="InterPro" id="IPR006143">
    <property type="entry name" value="RND_pump_MFP"/>
</dbReference>
<gene>
    <name evidence="7" type="ORF">COT42_07600</name>
</gene>
<comment type="subcellular location">
    <subcellularLocation>
        <location evidence="1">Cell envelope</location>
    </subcellularLocation>
</comment>
<protein>
    <submittedName>
        <fullName evidence="7">Uncharacterized protein</fullName>
    </submittedName>
</protein>
<evidence type="ECO:0000259" key="5">
    <source>
        <dbReference type="Pfam" id="PF25989"/>
    </source>
</evidence>
<dbReference type="AlphaFoldDB" id="A0A2H0XUH2"/>
<dbReference type="Gene3D" id="2.40.420.20">
    <property type="match status" value="1"/>
</dbReference>
<evidence type="ECO:0000259" key="4">
    <source>
        <dbReference type="Pfam" id="PF25973"/>
    </source>
</evidence>
<feature type="domain" description="YknX-like beta-barrel" evidence="6">
    <location>
        <begin position="164"/>
        <end position="246"/>
    </location>
</feature>
<dbReference type="NCBIfam" id="TIGR01730">
    <property type="entry name" value="RND_mfp"/>
    <property type="match status" value="1"/>
</dbReference>
<proteinExistence type="inferred from homology"/>
<dbReference type="InterPro" id="IPR058637">
    <property type="entry name" value="YknX-like_C"/>
</dbReference>